<keyword evidence="1" id="KW-1133">Transmembrane helix</keyword>
<dbReference type="RefSeq" id="WP_065411079.1">
    <property type="nucleotide sequence ID" value="NZ_MAYT01000027.1"/>
</dbReference>
<feature type="transmembrane region" description="Helical" evidence="1">
    <location>
        <begin position="175"/>
        <end position="193"/>
    </location>
</feature>
<feature type="transmembrane region" description="Helical" evidence="1">
    <location>
        <begin position="67"/>
        <end position="88"/>
    </location>
</feature>
<comment type="caution">
    <text evidence="2">The sequence shown here is derived from an EMBL/GenBank/DDBJ whole genome shotgun (WGS) entry which is preliminary data.</text>
</comment>
<evidence type="ECO:0008006" key="4">
    <source>
        <dbReference type="Google" id="ProtNLM"/>
    </source>
</evidence>
<keyword evidence="1" id="KW-0812">Transmembrane</keyword>
<accession>A0A1B9AMR3</accession>
<keyword evidence="1" id="KW-0472">Membrane</keyword>
<reference evidence="3" key="1">
    <citation type="submission" date="2016-05" db="EMBL/GenBank/DDBJ databases">
        <authorList>
            <person name="Liu B."/>
            <person name="Wang J."/>
            <person name="Zhu Y."/>
            <person name="Liu G."/>
            <person name="Chen Q."/>
            <person name="Chen Z."/>
            <person name="Lan J."/>
            <person name="Che J."/>
            <person name="Ge C."/>
            <person name="Shi H."/>
            <person name="Pan Z."/>
            <person name="Liu X."/>
        </authorList>
    </citation>
    <scope>NUCLEOTIDE SEQUENCE [LARGE SCALE GENOMIC DNA]</scope>
    <source>
        <strain evidence="3">FJAT-27215</strain>
    </source>
</reference>
<name>A0A1B9AMR3_9BACI</name>
<proteinExistence type="predicted"/>
<dbReference type="Proteomes" id="UP000092578">
    <property type="component" value="Unassembled WGS sequence"/>
</dbReference>
<feature type="transmembrane region" description="Helical" evidence="1">
    <location>
        <begin position="117"/>
        <end position="137"/>
    </location>
</feature>
<keyword evidence="3" id="KW-1185">Reference proteome</keyword>
<feature type="transmembrane region" description="Helical" evidence="1">
    <location>
        <begin position="143"/>
        <end position="163"/>
    </location>
</feature>
<organism evidence="2 3">
    <name type="scientific">Pseudobacillus wudalianchiensis</name>
    <dbReference type="NCBI Taxonomy" id="1743143"/>
    <lineage>
        <taxon>Bacteria</taxon>
        <taxon>Bacillati</taxon>
        <taxon>Bacillota</taxon>
        <taxon>Bacilli</taxon>
        <taxon>Bacillales</taxon>
        <taxon>Bacillaceae</taxon>
        <taxon>Pseudobacillus</taxon>
    </lineage>
</organism>
<evidence type="ECO:0000256" key="1">
    <source>
        <dbReference type="SAM" id="Phobius"/>
    </source>
</evidence>
<evidence type="ECO:0000313" key="3">
    <source>
        <dbReference type="Proteomes" id="UP000092578"/>
    </source>
</evidence>
<gene>
    <name evidence="2" type="ORF">A8F95_10510</name>
</gene>
<dbReference type="EMBL" id="MAYT01000027">
    <property type="protein sequence ID" value="OCA85112.1"/>
    <property type="molecule type" value="Genomic_DNA"/>
</dbReference>
<protein>
    <recommendedName>
        <fullName evidence="4">Ferric oxidoreductase domain-containing protein</fullName>
    </recommendedName>
</protein>
<evidence type="ECO:0000313" key="2">
    <source>
        <dbReference type="EMBL" id="OCA85112.1"/>
    </source>
</evidence>
<feature type="transmembrane region" description="Helical" evidence="1">
    <location>
        <begin position="26"/>
        <end position="47"/>
    </location>
</feature>
<sequence length="194" mass="22584">MSLKQNTRNNTSFLSIHVPNPKERRAIAIGLLVTACLLLIGLSLISLNHQQLMSQEYKHYKEFLKQFGSISRIVYFVVFAVYPAFLLLKWRRLKTIAWRNFQLKVLLQYLGKVLRKWHVPLALVSTGLILLHAYLAVIRGFKWDFTNVTGILAIVLLGFLLFMGLKRFKRKDKKWHLKLAIGFIILFMIHASFS</sequence>
<dbReference type="AlphaFoldDB" id="A0A1B9AMR3"/>